<protein>
    <recommendedName>
        <fullName evidence="1">PPM-type phosphatase domain-containing protein</fullName>
    </recommendedName>
</protein>
<dbReference type="InterPro" id="IPR013783">
    <property type="entry name" value="Ig-like_fold"/>
</dbReference>
<evidence type="ECO:0000259" key="1">
    <source>
        <dbReference type="Pfam" id="PF13672"/>
    </source>
</evidence>
<dbReference type="EMBL" id="QFFJ01000002">
    <property type="protein sequence ID" value="RBL89953.1"/>
    <property type="molecule type" value="Genomic_DNA"/>
</dbReference>
<organism evidence="2 3">
    <name type="scientific">Chitinophaga flava</name>
    <dbReference type="NCBI Taxonomy" id="2259036"/>
    <lineage>
        <taxon>Bacteria</taxon>
        <taxon>Pseudomonadati</taxon>
        <taxon>Bacteroidota</taxon>
        <taxon>Chitinophagia</taxon>
        <taxon>Chitinophagales</taxon>
        <taxon>Chitinophagaceae</taxon>
        <taxon>Chitinophaga</taxon>
    </lineage>
</organism>
<keyword evidence="3" id="KW-1185">Reference proteome</keyword>
<dbReference type="Gene3D" id="2.60.40.10">
    <property type="entry name" value="Immunoglobulins"/>
    <property type="match status" value="1"/>
</dbReference>
<sequence length="467" mass="52305">MGKKYIRELFAAKNIIITSSKDQLFETFVNDEQNQRLAQQILENQQKLMDTWQYKSRLVDIQQQQVVIPNATAGKPYQARLDFRQLNWTDISWSAMEGLEEYGLQYNPQTGEIQGTPVKSGDIRLKLKFRLATAGEGTAPNEKLIPLVINPDPKSLWKDIPGDQAAPFWKPDSVAESALLGDRFVTVASKRGRSHANVGSFRDDDYAFRYFEPSGWSVLAVADGAGSAKLSREGARLACTGIVQYFEQYFNTVPSGDFDALLQEHVAGTGTDTQKKITRFVYDNLGKAAFTVHKKLEEFAANQQVSIKDLHSTLIFVLLKKYAFGYVIMSFGVGDCPIGLLNRDCSEITLMNRLDVGEFGGGTRFITMPEIFTSDKFPTRFGFKLVPDFSYLMLMTDGIYDPKFVVEANLEKIDTWKEFLADLGGKNPENTVVPTGIASPEAARSLSAWLDFWSPGNHDDRTLMIVS</sequence>
<dbReference type="InterPro" id="IPR001932">
    <property type="entry name" value="PPM-type_phosphatase-like_dom"/>
</dbReference>
<dbReference type="Pfam" id="PF13672">
    <property type="entry name" value="PP2C_2"/>
    <property type="match status" value="1"/>
</dbReference>
<accession>A0A365XUE1</accession>
<dbReference type="RefSeq" id="WP_113618704.1">
    <property type="nucleotide sequence ID" value="NZ_QFFJ01000002.1"/>
</dbReference>
<dbReference type="InterPro" id="IPR036457">
    <property type="entry name" value="PPM-type-like_dom_sf"/>
</dbReference>
<name>A0A365XUE1_9BACT</name>
<gene>
    <name evidence="2" type="ORF">DF182_26115</name>
</gene>
<dbReference type="SUPFAM" id="SSF81606">
    <property type="entry name" value="PP2C-like"/>
    <property type="match status" value="1"/>
</dbReference>
<proteinExistence type="predicted"/>
<reference evidence="2 3" key="1">
    <citation type="submission" date="2018-05" db="EMBL/GenBank/DDBJ databases">
        <title>Chitinophaga sp. K3CV102501T nov., isolated from isolated from a monsoon evergreen broad-leaved forest soil.</title>
        <authorList>
            <person name="Lv Y."/>
        </authorList>
    </citation>
    <scope>NUCLEOTIDE SEQUENCE [LARGE SCALE GENOMIC DNA]</scope>
    <source>
        <strain evidence="2 3">GDMCC 1.1325</strain>
    </source>
</reference>
<feature type="domain" description="PPM-type phosphatase" evidence="1">
    <location>
        <begin position="191"/>
        <end position="422"/>
    </location>
</feature>
<dbReference type="AlphaFoldDB" id="A0A365XUE1"/>
<evidence type="ECO:0000313" key="3">
    <source>
        <dbReference type="Proteomes" id="UP000253410"/>
    </source>
</evidence>
<dbReference type="Gene3D" id="3.60.40.10">
    <property type="entry name" value="PPM-type phosphatase domain"/>
    <property type="match status" value="1"/>
</dbReference>
<comment type="caution">
    <text evidence="2">The sequence shown here is derived from an EMBL/GenBank/DDBJ whole genome shotgun (WGS) entry which is preliminary data.</text>
</comment>
<evidence type="ECO:0000313" key="2">
    <source>
        <dbReference type="EMBL" id="RBL89953.1"/>
    </source>
</evidence>
<dbReference type="Proteomes" id="UP000253410">
    <property type="component" value="Unassembled WGS sequence"/>
</dbReference>
<dbReference type="OrthoDB" id="963478at2"/>